<comment type="caution">
    <text evidence="8">The sequence shown here is derived from an EMBL/GenBank/DDBJ whole genome shotgun (WGS) entry which is preliminary data.</text>
</comment>
<keyword evidence="6" id="KW-0732">Signal</keyword>
<dbReference type="PANTHER" id="PTHR12103">
    <property type="entry name" value="5'-NUCLEOTIDASE DOMAIN-CONTAINING"/>
    <property type="match status" value="1"/>
</dbReference>
<dbReference type="InterPro" id="IPR037227">
    <property type="entry name" value="EndoU-like"/>
</dbReference>
<dbReference type="NCBIfam" id="TIGR02244">
    <property type="entry name" value="HAD-IG-Ncltidse"/>
    <property type="match status" value="1"/>
</dbReference>
<dbReference type="InterPro" id="IPR036412">
    <property type="entry name" value="HAD-like_sf"/>
</dbReference>
<dbReference type="CDD" id="cd07522">
    <property type="entry name" value="HAD_cN-II"/>
    <property type="match status" value="1"/>
</dbReference>
<proteinExistence type="inferred from homology"/>
<dbReference type="PANTHER" id="PTHR12103:SF12">
    <property type="entry name" value="FI20020P1"/>
    <property type="match status" value="1"/>
</dbReference>
<evidence type="ECO:0000256" key="6">
    <source>
        <dbReference type="SAM" id="SignalP"/>
    </source>
</evidence>
<evidence type="ECO:0000256" key="4">
    <source>
        <dbReference type="ARBA" id="ARBA00022842"/>
    </source>
</evidence>
<dbReference type="InterPro" id="IPR018998">
    <property type="entry name" value="EndoU_C"/>
</dbReference>
<protein>
    <recommendedName>
        <fullName evidence="7">EndoU domain-containing protein</fullName>
    </recommendedName>
</protein>
<evidence type="ECO:0000256" key="1">
    <source>
        <dbReference type="ARBA" id="ARBA00009589"/>
    </source>
</evidence>
<dbReference type="SUPFAM" id="SSF142877">
    <property type="entry name" value="EndoU-like"/>
    <property type="match status" value="1"/>
</dbReference>
<keyword evidence="9" id="KW-1185">Reference proteome</keyword>
<keyword evidence="2" id="KW-0479">Metal-binding</keyword>
<organism evidence="8 9">
    <name type="scientific">Leptosia nina</name>
    <dbReference type="NCBI Taxonomy" id="320188"/>
    <lineage>
        <taxon>Eukaryota</taxon>
        <taxon>Metazoa</taxon>
        <taxon>Ecdysozoa</taxon>
        <taxon>Arthropoda</taxon>
        <taxon>Hexapoda</taxon>
        <taxon>Insecta</taxon>
        <taxon>Pterygota</taxon>
        <taxon>Neoptera</taxon>
        <taxon>Endopterygota</taxon>
        <taxon>Lepidoptera</taxon>
        <taxon>Glossata</taxon>
        <taxon>Ditrysia</taxon>
        <taxon>Papilionoidea</taxon>
        <taxon>Pieridae</taxon>
        <taxon>Pierinae</taxon>
        <taxon>Leptosia</taxon>
    </lineage>
</organism>
<evidence type="ECO:0000259" key="7">
    <source>
        <dbReference type="PROSITE" id="PS51959"/>
    </source>
</evidence>
<dbReference type="AlphaFoldDB" id="A0AAV1ISI4"/>
<accession>A0AAV1ISI4</accession>
<dbReference type="Pfam" id="PF05761">
    <property type="entry name" value="5_nucleotid"/>
    <property type="match status" value="1"/>
</dbReference>
<dbReference type="PROSITE" id="PS51959">
    <property type="entry name" value="ENDOU"/>
    <property type="match status" value="1"/>
</dbReference>
<dbReference type="EMBL" id="CAVLEF010000001">
    <property type="protein sequence ID" value="CAK1540078.1"/>
    <property type="molecule type" value="Genomic_DNA"/>
</dbReference>
<dbReference type="SUPFAM" id="SSF56784">
    <property type="entry name" value="HAD-like"/>
    <property type="match status" value="1"/>
</dbReference>
<feature type="signal peptide" evidence="6">
    <location>
        <begin position="1"/>
        <end position="18"/>
    </location>
</feature>
<dbReference type="Pfam" id="PF09412">
    <property type="entry name" value="XendoU"/>
    <property type="match status" value="1"/>
</dbReference>
<name>A0AAV1ISI4_9NEOP</name>
<dbReference type="GO" id="GO:0046872">
    <property type="term" value="F:metal ion binding"/>
    <property type="evidence" value="ECO:0007669"/>
    <property type="project" value="UniProtKB-KW"/>
</dbReference>
<sequence length="951" mass="108240">MKFLTYALFILHLNLCQPKERYNPVNDFLLHEAGGPVSPYNKDSNSQFPSLKPVTPLPNLSSAVITQKPPTSVPNNKRDYVAQFPALKPVAPTAGVTQKPTISTQTTAKRDYVAPQYPTLKPISNPSFGTTPKVSTQPKRDYVNPNRQNNQPGKVKDLINFYDNKNQGSPDLPKVPSYSTILKGSTNNPQPITPAPSRPNTPTKPTYSTVSGPKSTKLPNVNTNGKPNTLPSSILNNKNVGSSGGGTSDSELQALSEELLKKDVNNAAKFVTVNYQEKTTSQATDDKAPKPLLTISPEVWNIPTIQKFVPLLDNYERDATINEYVTAQERNEENAFMDAVMSTSVIRHLLNFFKDKGYVTQDPRQQRDFLKQIWFGLYSRGRGKISSSGFEHIFVSELKNEQISGLHNWIYFSKEEAANRANYLGYLKYTNLGDKGAVLKLHFNQQGVTKPVGTMFIGTSPELEMALYTLCYVTRVEKDCKLKLGGSDVDIQKKLPQDVNPQGVFACNELDLSEVKVYGFDYDYTLAHYKPSLEHLLYNLGRDMLLEKYKYPAGIAKLEYKPDFAVRGLHYDIEKGLLLKLDSFLQIQFGAVYRGLTPVPTDEVLKIYKNRIIPIAYVEGDTRAHKTNMAKMVHLADLFSVPEMGLLCNVAEYFNKNHIDYHPEILFLDVKNSVQSCHPIMHKIVAQNVEEYIRPNTGLKKYFQLLQDCGKKLFLVTNSPFHFVNAGMEMLVGHDWRDFFDVVIVNANKPKFFTEVSRPIRVFDKNANTHIWEKVSSLEKGIIYYEGTVKQLQDLTGWSGHQVLYFGDHPYSDLADVTLEHGWRTGAIINELTHEINTLNTNTFKENANWLQMLTQLIEDHQDYKEPEALEVIEKWMAERDYLRNATKSVFNPQFGSVFRTYHNPTYFSRRLFRFADIYTSNIRNLLNYSLTHTFYPRRGVMPHEYGSYFV</sequence>
<dbReference type="CDD" id="cd21159">
    <property type="entry name" value="XendoU"/>
    <property type="match status" value="1"/>
</dbReference>
<dbReference type="InterPro" id="IPR023214">
    <property type="entry name" value="HAD_sf"/>
</dbReference>
<dbReference type="GO" id="GO:0004521">
    <property type="term" value="F:RNA endonuclease activity"/>
    <property type="evidence" value="ECO:0007669"/>
    <property type="project" value="InterPro"/>
</dbReference>
<feature type="compositionally biased region" description="Polar residues" evidence="5">
    <location>
        <begin position="95"/>
        <end position="107"/>
    </location>
</feature>
<comment type="similarity">
    <text evidence="1">Belongs to the 5'(3')-deoxyribonucleotidase family.</text>
</comment>
<feature type="domain" description="EndoU" evidence="7">
    <location>
        <begin position="248"/>
        <end position="511"/>
    </location>
</feature>
<dbReference type="GO" id="GO:0008253">
    <property type="term" value="F:5'-nucleotidase activity"/>
    <property type="evidence" value="ECO:0007669"/>
    <property type="project" value="TreeGrafter"/>
</dbReference>
<evidence type="ECO:0000256" key="5">
    <source>
        <dbReference type="SAM" id="MobiDB-lite"/>
    </source>
</evidence>
<gene>
    <name evidence="8" type="ORF">LNINA_LOCUS161</name>
</gene>
<dbReference type="Proteomes" id="UP001497472">
    <property type="component" value="Unassembled WGS sequence"/>
</dbReference>
<feature type="region of interest" description="Disordered" evidence="5">
    <location>
        <begin position="95"/>
        <end position="250"/>
    </location>
</feature>
<evidence type="ECO:0000313" key="8">
    <source>
        <dbReference type="EMBL" id="CAK1540078.1"/>
    </source>
</evidence>
<feature type="chain" id="PRO_5043852728" description="EndoU domain-containing protein" evidence="6">
    <location>
        <begin position="19"/>
        <end position="951"/>
    </location>
</feature>
<feature type="compositionally biased region" description="Polar residues" evidence="5">
    <location>
        <begin position="200"/>
        <end position="241"/>
    </location>
</feature>
<feature type="compositionally biased region" description="Polar residues" evidence="5">
    <location>
        <begin position="177"/>
        <end position="190"/>
    </location>
</feature>
<feature type="compositionally biased region" description="Polar residues" evidence="5">
    <location>
        <begin position="122"/>
        <end position="137"/>
    </location>
</feature>
<evidence type="ECO:0000313" key="9">
    <source>
        <dbReference type="Proteomes" id="UP001497472"/>
    </source>
</evidence>
<keyword evidence="4" id="KW-0460">Magnesium</keyword>
<reference evidence="8 9" key="1">
    <citation type="submission" date="2023-11" db="EMBL/GenBank/DDBJ databases">
        <authorList>
            <person name="Okamura Y."/>
        </authorList>
    </citation>
    <scope>NUCLEOTIDE SEQUENCE [LARGE SCALE GENOMIC DNA]</scope>
</reference>
<dbReference type="InterPro" id="IPR008380">
    <property type="entry name" value="HAD-SF_hydro_IG_5-nucl"/>
</dbReference>
<dbReference type="Gene3D" id="3.40.50.1000">
    <property type="entry name" value="HAD superfamily/HAD-like"/>
    <property type="match status" value="1"/>
</dbReference>
<evidence type="ECO:0000256" key="3">
    <source>
        <dbReference type="ARBA" id="ARBA00022801"/>
    </source>
</evidence>
<evidence type="ECO:0000256" key="2">
    <source>
        <dbReference type="ARBA" id="ARBA00022723"/>
    </source>
</evidence>
<keyword evidence="3" id="KW-0378">Hydrolase</keyword>